<dbReference type="Proteomes" id="UP000286510">
    <property type="component" value="Unassembled WGS sequence"/>
</dbReference>
<dbReference type="Proteomes" id="UP000266643">
    <property type="component" value="Unassembled WGS sequence"/>
</dbReference>
<protein>
    <recommendedName>
        <fullName evidence="1">Peptidase S74 domain-containing protein</fullName>
    </recommendedName>
</protein>
<evidence type="ECO:0000313" key="3">
    <source>
        <dbReference type="EMBL" id="RHZ42541.1"/>
    </source>
</evidence>
<dbReference type="EMBL" id="QUTD01005251">
    <property type="protein sequence ID" value="RHY63119.1"/>
    <property type="molecule type" value="Genomic_DNA"/>
</dbReference>
<name>A0A397DJA3_APHAT</name>
<organism evidence="2 4">
    <name type="scientific">Aphanomyces astaci</name>
    <name type="common">Crayfish plague agent</name>
    <dbReference type="NCBI Taxonomy" id="112090"/>
    <lineage>
        <taxon>Eukaryota</taxon>
        <taxon>Sar</taxon>
        <taxon>Stramenopiles</taxon>
        <taxon>Oomycota</taxon>
        <taxon>Saprolegniomycetes</taxon>
        <taxon>Saprolegniales</taxon>
        <taxon>Verrucalvaceae</taxon>
        <taxon>Aphanomyces</taxon>
    </lineage>
</organism>
<evidence type="ECO:0000313" key="2">
    <source>
        <dbReference type="EMBL" id="RHY63119.1"/>
    </source>
</evidence>
<dbReference type="EMBL" id="QUTF01000842">
    <property type="protein sequence ID" value="RHZ42541.1"/>
    <property type="molecule type" value="Genomic_DNA"/>
</dbReference>
<dbReference type="VEuPathDB" id="FungiDB:H257_18574"/>
<dbReference type="AlphaFoldDB" id="A0A397DJA3"/>
<evidence type="ECO:0000313" key="4">
    <source>
        <dbReference type="Proteomes" id="UP000266643"/>
    </source>
</evidence>
<dbReference type="InterPro" id="IPR030392">
    <property type="entry name" value="S74_ICA"/>
</dbReference>
<feature type="domain" description="Peptidase S74" evidence="1">
    <location>
        <begin position="231"/>
        <end position="345"/>
    </location>
</feature>
<proteinExistence type="predicted"/>
<evidence type="ECO:0000313" key="5">
    <source>
        <dbReference type="Proteomes" id="UP000286510"/>
    </source>
</evidence>
<comment type="caution">
    <text evidence="2">The sequence shown here is derived from an EMBL/GenBank/DDBJ whole genome shotgun (WGS) entry which is preliminary data.</text>
</comment>
<dbReference type="Pfam" id="PF13884">
    <property type="entry name" value="Peptidase_S74"/>
    <property type="match status" value="1"/>
</dbReference>
<gene>
    <name evidence="3" type="ORF">DYB26_001688</name>
    <name evidence="2" type="ORF">DYB30_003778</name>
</gene>
<dbReference type="PROSITE" id="PS51688">
    <property type="entry name" value="ICA"/>
    <property type="match status" value="1"/>
</dbReference>
<evidence type="ECO:0000259" key="1">
    <source>
        <dbReference type="PROSITE" id="PS51688"/>
    </source>
</evidence>
<sequence length="493" mass="49899">MVSLSAGTASSVAGASVLVQAGASSTLAGGSMFVQSGSGASTGDAVFGSAAATGAIGASGSVTVTSGDSSGVSSGDLTLGSGSTSVGSAGLVQIYAGQSATVGSSVLGAGSSSKGSGGAINLNGGASTTSSGGSIALLPGKGISSGTVTLASADKSGSIVVGADGSITATTAPTAALNLFGGNAANNTLQTGEWTFSHAESPISGNVNFRMQKDRIVSHVPASFPVSTTPSDRRIKTEIEDVDQNDILHRMQSLEVKQYRYTKEWQSIGHVNDDVVRGVIAQQVAETFPEYIHRSDYHFPEKNFTMGQFHEVNKHLLTIDLLAAMQAHHRRFTVGRNNDGSTASIQITTEDAANKATGDVVVRSGEASSQNSGQMLIQTGDGVHAGSILMNVGTAQETSGSIRLISGSSTSNGGEVHVISGGGVKSGAIHLKTAESYKSGGIDVSTGVSNQDSVVIRAAMSLARLNYPAAKVWLVEKLPSALEPVLLLQDQSH</sequence>
<reference evidence="4 5" key="1">
    <citation type="submission" date="2018-08" db="EMBL/GenBank/DDBJ databases">
        <title>Aphanomyces genome sequencing and annotation.</title>
        <authorList>
            <person name="Minardi D."/>
            <person name="Oidtmann B."/>
            <person name="Van Der Giezen M."/>
            <person name="Studholme D.J."/>
        </authorList>
    </citation>
    <scope>NUCLEOTIDE SEQUENCE [LARGE SCALE GENOMIC DNA]</scope>
    <source>
        <strain evidence="2 4">D2</strain>
        <strain evidence="3 5">FDL457</strain>
    </source>
</reference>
<accession>A0A397DJA3</accession>